<dbReference type="Pfam" id="PF00078">
    <property type="entry name" value="RVT_1"/>
    <property type="match status" value="1"/>
</dbReference>
<gene>
    <name evidence="3" type="ORF">M7I_2044</name>
</gene>
<dbReference type="GO" id="GO:0046872">
    <property type="term" value="F:metal ion binding"/>
    <property type="evidence" value="ECO:0007669"/>
    <property type="project" value="UniProtKB-KW"/>
</dbReference>
<dbReference type="InterPro" id="IPR043502">
    <property type="entry name" value="DNA/RNA_pol_sf"/>
</dbReference>
<dbReference type="Proteomes" id="UP000005446">
    <property type="component" value="Unassembled WGS sequence"/>
</dbReference>
<feature type="domain" description="Reverse transcriptase" evidence="2">
    <location>
        <begin position="1"/>
        <end position="357"/>
    </location>
</feature>
<keyword evidence="4" id="KW-1185">Reference proteome</keyword>
<dbReference type="GO" id="GO:0070034">
    <property type="term" value="F:telomerase RNA binding"/>
    <property type="evidence" value="ECO:0007669"/>
    <property type="project" value="TreeGrafter"/>
</dbReference>
<dbReference type="GO" id="GO:0007004">
    <property type="term" value="P:telomere maintenance via telomerase"/>
    <property type="evidence" value="ECO:0007669"/>
    <property type="project" value="TreeGrafter"/>
</dbReference>
<keyword evidence="1" id="KW-0460">Magnesium</keyword>
<dbReference type="InParanoid" id="H0EHQ9"/>
<protein>
    <recommendedName>
        <fullName evidence="1">Telomerase reverse transcriptase</fullName>
        <ecNumber evidence="1">2.7.7.49</ecNumber>
    </recommendedName>
    <alternativeName>
        <fullName evidence="1">Telomerase catalytic subunit</fullName>
    </alternativeName>
</protein>
<evidence type="ECO:0000313" key="3">
    <source>
        <dbReference type="EMBL" id="EHL02088.1"/>
    </source>
</evidence>
<dbReference type="GO" id="GO:0000333">
    <property type="term" value="C:telomerase catalytic core complex"/>
    <property type="evidence" value="ECO:0007669"/>
    <property type="project" value="TreeGrafter"/>
</dbReference>
<keyword evidence="1" id="KW-0548">Nucleotidyltransferase</keyword>
<comment type="subcellular location">
    <subcellularLocation>
        <location evidence="1">Nucleus</location>
    </subcellularLocation>
    <subcellularLocation>
        <location evidence="1">Chromosome</location>
        <location evidence="1">Telomere</location>
    </subcellularLocation>
</comment>
<dbReference type="HOGENOM" id="CLU_685203_0_0_1"/>
<dbReference type="GO" id="GO:0003720">
    <property type="term" value="F:telomerase activity"/>
    <property type="evidence" value="ECO:0007669"/>
    <property type="project" value="InterPro"/>
</dbReference>
<evidence type="ECO:0000313" key="4">
    <source>
        <dbReference type="Proteomes" id="UP000005446"/>
    </source>
</evidence>
<dbReference type="PROSITE" id="PS50878">
    <property type="entry name" value="RT_POL"/>
    <property type="match status" value="1"/>
</dbReference>
<reference evidence="3 4" key="1">
    <citation type="journal article" date="2012" name="Eukaryot. Cell">
        <title>Genome sequence of the fungus Glarea lozoyensis: the first genome sequence of a species from the Helotiaceae family.</title>
        <authorList>
            <person name="Youssar L."/>
            <person name="Gruening B.A."/>
            <person name="Erxleben A."/>
            <person name="Guenther S."/>
            <person name="Huettel W."/>
        </authorList>
    </citation>
    <scope>NUCLEOTIDE SEQUENCE [LARGE SCALE GENOMIC DNA]</scope>
    <source>
        <strain evidence="4">ATCC 74030 / MF5533</strain>
    </source>
</reference>
<evidence type="ECO:0000256" key="1">
    <source>
        <dbReference type="RuleBase" id="RU365061"/>
    </source>
</evidence>
<dbReference type="EMBL" id="AGUE01000040">
    <property type="protein sequence ID" value="EHL02088.1"/>
    <property type="molecule type" value="Genomic_DNA"/>
</dbReference>
<dbReference type="PANTHER" id="PTHR12066:SF0">
    <property type="entry name" value="TELOMERASE REVERSE TRANSCRIPTASE"/>
    <property type="match status" value="1"/>
</dbReference>
<keyword evidence="1" id="KW-0779">Telomere</keyword>
<dbReference type="Gene3D" id="3.30.70.2630">
    <property type="match status" value="1"/>
</dbReference>
<dbReference type="SUPFAM" id="SSF56672">
    <property type="entry name" value="DNA/RNA polymerases"/>
    <property type="match status" value="1"/>
</dbReference>
<proteinExistence type="inferred from homology"/>
<dbReference type="EC" id="2.7.7.49" evidence="1"/>
<sequence>MLYARASLNAQGGVRFGFRHIRKVDHRQTVQPFKDYTLREDEINEKYPQERQRKIPKRLRGMAVGLVQKLQIQHQRCAYKKLLEYYCPSLDPTRFGATLFSVGDLYTRLKAFQTKISNSSKPLYFVKVDVKAAFDTIPQASVIELMSSLSSKPAYRISKHVEIKPGENYREDLPGKRKAKPMRKWAALARGAKDPMTFEDTLKNNLAVGKKNTIFVDNIINQYRSADDLLDLLSEHVTRNMVKIGKKFYRQKEGIPQGSVLSSLLCNYFYADLEAQHLGFLNENDSLLLRLIDDFLLITTSHTQARLFLQKMHDGVPAYGVQVNPAKTLVNFEATVNNQKVARLVGTRAFPYCGAFIDTKSLDISRDRERRKDIGMLMSLVLLRGLGELVANCYSGRGFFDD</sequence>
<keyword evidence="1" id="KW-0808">Transferase</keyword>
<organism evidence="3 4">
    <name type="scientific">Glarea lozoyensis (strain ATCC 74030 / MF5533)</name>
    <dbReference type="NCBI Taxonomy" id="1104152"/>
    <lineage>
        <taxon>Eukaryota</taxon>
        <taxon>Fungi</taxon>
        <taxon>Dikarya</taxon>
        <taxon>Ascomycota</taxon>
        <taxon>Pezizomycotina</taxon>
        <taxon>Leotiomycetes</taxon>
        <taxon>Helotiales</taxon>
        <taxon>Helotiaceae</taxon>
        <taxon>Glarea</taxon>
    </lineage>
</organism>
<keyword evidence="1" id="KW-0158">Chromosome</keyword>
<dbReference type="PANTHER" id="PTHR12066">
    <property type="entry name" value="TELOMERASE REVERSE TRANSCRIPTASE"/>
    <property type="match status" value="1"/>
</dbReference>
<dbReference type="Gene3D" id="1.10.132.70">
    <property type="match status" value="1"/>
</dbReference>
<comment type="catalytic activity">
    <reaction evidence="1">
        <text>DNA(n) + a 2'-deoxyribonucleoside 5'-triphosphate = DNA(n+1) + diphosphate</text>
        <dbReference type="Rhea" id="RHEA:22508"/>
        <dbReference type="Rhea" id="RHEA-COMP:17339"/>
        <dbReference type="Rhea" id="RHEA-COMP:17340"/>
        <dbReference type="ChEBI" id="CHEBI:33019"/>
        <dbReference type="ChEBI" id="CHEBI:61560"/>
        <dbReference type="ChEBI" id="CHEBI:173112"/>
        <dbReference type="EC" id="2.7.7.49"/>
    </reaction>
</comment>
<dbReference type="CDD" id="cd01648">
    <property type="entry name" value="TERT"/>
    <property type="match status" value="1"/>
</dbReference>
<comment type="similarity">
    <text evidence="1">Belongs to the reverse transcriptase family. Telomerase subfamily.</text>
</comment>
<dbReference type="AlphaFoldDB" id="H0EHQ9"/>
<name>H0EHQ9_GLAL7</name>
<keyword evidence="1" id="KW-0539">Nucleus</keyword>
<dbReference type="GO" id="GO:0042162">
    <property type="term" value="F:telomeric DNA binding"/>
    <property type="evidence" value="ECO:0007669"/>
    <property type="project" value="TreeGrafter"/>
</dbReference>
<dbReference type="InterPro" id="IPR003545">
    <property type="entry name" value="Telomerase_RT"/>
</dbReference>
<dbReference type="OrthoDB" id="289721at2759"/>
<dbReference type="InterPro" id="IPR000477">
    <property type="entry name" value="RT_dom"/>
</dbReference>
<evidence type="ECO:0000259" key="2">
    <source>
        <dbReference type="PROSITE" id="PS50878"/>
    </source>
</evidence>
<comment type="caution">
    <text evidence="3">The sequence shown here is derived from an EMBL/GenBank/DDBJ whole genome shotgun (WGS) entry which is preliminary data.</text>
</comment>
<dbReference type="GO" id="GO:0000781">
    <property type="term" value="C:chromosome, telomeric region"/>
    <property type="evidence" value="ECO:0007669"/>
    <property type="project" value="UniProtKB-SubCell"/>
</dbReference>
<dbReference type="PRINTS" id="PR01365">
    <property type="entry name" value="TELOMERASERT"/>
</dbReference>
<accession>H0EHQ9</accession>
<keyword evidence="1 3" id="KW-0695">RNA-directed DNA polymerase</keyword>
<keyword evidence="1" id="KW-0479">Metal-binding</keyword>
<comment type="function">
    <text evidence="1">Telomerase is a ribonucleoprotein enzyme essential for the replication of chromosome termini in most eukaryotes. It elongates telomeres. It is a reverse transcriptase that adds simple sequence repeats to chromosome ends by copying a template sequence within the RNA component of the enzyme.</text>
</comment>